<feature type="domain" description="Outer membrane protein beta-barrel" evidence="2">
    <location>
        <begin position="18"/>
        <end position="166"/>
    </location>
</feature>
<dbReference type="RefSeq" id="WP_289726017.1">
    <property type="nucleotide sequence ID" value="NZ_JAUDUY010000012.1"/>
</dbReference>
<proteinExistence type="predicted"/>
<evidence type="ECO:0000256" key="1">
    <source>
        <dbReference type="SAM" id="SignalP"/>
    </source>
</evidence>
<organism evidence="3 4">
    <name type="scientific">Robiginitalea aurantiaca</name>
    <dbReference type="NCBI Taxonomy" id="3056915"/>
    <lineage>
        <taxon>Bacteria</taxon>
        <taxon>Pseudomonadati</taxon>
        <taxon>Bacteroidota</taxon>
        <taxon>Flavobacteriia</taxon>
        <taxon>Flavobacteriales</taxon>
        <taxon>Flavobacteriaceae</taxon>
        <taxon>Robiginitalea</taxon>
    </lineage>
</organism>
<sequence>MKNIFITALMLFGCLTYAQSGGSGFGLKAGLNFSGTGDLKINEVPDISSDAKLGYHVGVWGRFGGRAYVRPELVFTQVNSSYDGDGSNRDFKMQKLDLPVLFGHRFLKIFHGFIGPAFQYVLKTDLENIDISDVENEFTVGFQIGGGLNLGNFGIDLRFERGFSPNYVDLIEENIEGVRLDTRPTQWILGLSYKF</sequence>
<keyword evidence="4" id="KW-1185">Reference proteome</keyword>
<name>A0ABT7WIA2_9FLAO</name>
<dbReference type="InterPro" id="IPR025665">
    <property type="entry name" value="Beta-barrel_OMP_2"/>
</dbReference>
<evidence type="ECO:0000313" key="3">
    <source>
        <dbReference type="EMBL" id="MDM9632653.1"/>
    </source>
</evidence>
<gene>
    <name evidence="3" type="ORF">QU605_14335</name>
</gene>
<accession>A0ABT7WIA2</accession>
<evidence type="ECO:0000313" key="4">
    <source>
        <dbReference type="Proteomes" id="UP001174839"/>
    </source>
</evidence>
<dbReference type="Proteomes" id="UP001174839">
    <property type="component" value="Unassembled WGS sequence"/>
</dbReference>
<comment type="caution">
    <text evidence="3">The sequence shown here is derived from an EMBL/GenBank/DDBJ whole genome shotgun (WGS) entry which is preliminary data.</text>
</comment>
<keyword evidence="1" id="KW-0732">Signal</keyword>
<evidence type="ECO:0000259" key="2">
    <source>
        <dbReference type="Pfam" id="PF13568"/>
    </source>
</evidence>
<dbReference type="Pfam" id="PF13568">
    <property type="entry name" value="OMP_b-brl_2"/>
    <property type="match status" value="1"/>
</dbReference>
<protein>
    <submittedName>
        <fullName evidence="3">Outer membrane beta-barrel protein</fullName>
    </submittedName>
</protein>
<dbReference type="EMBL" id="JAUDUY010000012">
    <property type="protein sequence ID" value="MDM9632653.1"/>
    <property type="molecule type" value="Genomic_DNA"/>
</dbReference>
<reference evidence="3" key="1">
    <citation type="submission" date="2023-06" db="EMBL/GenBank/DDBJ databases">
        <title>Robiginitalea aurantiacus sp. nov. and Algoriphagus sediminis sp. nov., isolated from coastal sediment.</title>
        <authorList>
            <person name="Zhou Z.Y."/>
            <person name="An J."/>
            <person name="Jia Y.W."/>
            <person name="Du Z.J."/>
        </authorList>
    </citation>
    <scope>NUCLEOTIDE SEQUENCE</scope>
    <source>
        <strain evidence="3">M39</strain>
    </source>
</reference>
<feature type="signal peptide" evidence="1">
    <location>
        <begin position="1"/>
        <end position="18"/>
    </location>
</feature>
<feature type="chain" id="PRO_5046469874" evidence="1">
    <location>
        <begin position="19"/>
        <end position="195"/>
    </location>
</feature>